<dbReference type="Proteomes" id="UP000177579">
    <property type="component" value="Unassembled WGS sequence"/>
</dbReference>
<reference evidence="1 2" key="1">
    <citation type="journal article" date="2016" name="Nat. Commun.">
        <title>Thousands of microbial genomes shed light on interconnected biogeochemical processes in an aquifer system.</title>
        <authorList>
            <person name="Anantharaman K."/>
            <person name="Brown C.T."/>
            <person name="Hug L.A."/>
            <person name="Sharon I."/>
            <person name="Castelle C.J."/>
            <person name="Probst A.J."/>
            <person name="Thomas B.C."/>
            <person name="Singh A."/>
            <person name="Wilkins M.J."/>
            <person name="Karaoz U."/>
            <person name="Brodie E.L."/>
            <person name="Williams K.H."/>
            <person name="Hubbard S.S."/>
            <person name="Banfield J.F."/>
        </authorList>
    </citation>
    <scope>NUCLEOTIDE SEQUENCE [LARGE SCALE GENOMIC DNA]</scope>
</reference>
<sequence length="59" mass="6526">MASSCGGSPEGGLFFTIYQEQKCLMLDISLFTIPPPPAETSKSLSGFFVYRGRIFIKFL</sequence>
<accession>A0A1F5TMS5</accession>
<protein>
    <submittedName>
        <fullName evidence="1">Uncharacterized protein</fullName>
    </submittedName>
</protein>
<organism evidence="1 2">
    <name type="scientific">Candidatus Falkowbacteria bacterium RIFOXYD2_FULL_34_120</name>
    <dbReference type="NCBI Taxonomy" id="1798007"/>
    <lineage>
        <taxon>Bacteria</taxon>
        <taxon>Candidatus Falkowiibacteriota</taxon>
    </lineage>
</organism>
<dbReference type="AlphaFoldDB" id="A0A1F5TMS5"/>
<comment type="caution">
    <text evidence="1">The sequence shown here is derived from an EMBL/GenBank/DDBJ whole genome shotgun (WGS) entry which is preliminary data.</text>
</comment>
<proteinExistence type="predicted"/>
<evidence type="ECO:0000313" key="1">
    <source>
        <dbReference type="EMBL" id="OGF40186.1"/>
    </source>
</evidence>
<evidence type="ECO:0000313" key="2">
    <source>
        <dbReference type="Proteomes" id="UP000177579"/>
    </source>
</evidence>
<name>A0A1F5TMS5_9BACT</name>
<dbReference type="EMBL" id="MFGO01000034">
    <property type="protein sequence ID" value="OGF40186.1"/>
    <property type="molecule type" value="Genomic_DNA"/>
</dbReference>
<gene>
    <name evidence="1" type="ORF">A2531_01140</name>
</gene>